<feature type="domain" description="ACT-like" evidence="12">
    <location>
        <begin position="395"/>
        <end position="469"/>
    </location>
</feature>
<comment type="similarity">
    <text evidence="4 11">Belongs to the serine/threonine dehydratase family.</text>
</comment>
<evidence type="ECO:0000256" key="1">
    <source>
        <dbReference type="ARBA" id="ARBA00001274"/>
    </source>
</evidence>
<dbReference type="InterPro" id="IPR050147">
    <property type="entry name" value="Ser/Thr_Dehydratase"/>
</dbReference>
<dbReference type="EC" id="4.3.1.19" evidence="11"/>
<name>A0A0V0R646_PSEPJ</name>
<dbReference type="GO" id="GO:0009097">
    <property type="term" value="P:isoleucine biosynthetic process"/>
    <property type="evidence" value="ECO:0007669"/>
    <property type="project" value="UniProtKB-UniRule"/>
</dbReference>
<keyword evidence="8 11" id="KW-0663">Pyridoxal phosphate</keyword>
<keyword evidence="6 11" id="KW-0028">Amino-acid biosynthesis</keyword>
<dbReference type="GO" id="GO:0006567">
    <property type="term" value="P:L-threonine catabolic process"/>
    <property type="evidence" value="ECO:0007669"/>
    <property type="project" value="TreeGrafter"/>
</dbReference>
<keyword evidence="14" id="KW-1185">Reference proteome</keyword>
<proteinExistence type="inferred from homology"/>
<comment type="caution">
    <text evidence="13">The sequence shown here is derived from an EMBL/GenBank/DDBJ whole genome shotgun (WGS) entry which is preliminary data.</text>
</comment>
<sequence length="478" mass="52883">MNTKQNSEQNQVKVNMNGHKTNGKNGVSDQNQQLQQVRGIKNPIFPKTQAIYSINPQGHTPKKEKLISLGEMFKAYKSLKAYISRTPLTKAAKLSEKYQANIYLKREDLQVVRSFKLRGAFYKFILLTEEQKKKGVVCSSAGNHAQGVAYACNFFKVKGTIFMPIDAPDIKVRAVKMFGGQYVDIQQTGDTFDQALAAARKFEKENKAIFVHAYDDELVVAGQGTAAIEALEDFDGKIDYFFVPIGGGGLSGGMAAYLSQMSPQTTLIGCEPQGCPSMLRAIYTGEVKPIYGINTFIDGAAVGTPGQVPHRILSETLKDIVLVPEGVCCTSLMEMYSSEGIVCEPAGALCVAALEYYKDQIKGKNIVCMVSGSNNDLTRMTDIKVLSEIEQGIRFYLLVNFSQKSGSLKEFIRDVLTEDIELLSIEYTKKYSTSNGQSLIGLQTHNSQEIEQVTKELTNRGIKYRFVTPGDDLFKFLL</sequence>
<dbReference type="GO" id="GO:0006565">
    <property type="term" value="P:L-serine catabolic process"/>
    <property type="evidence" value="ECO:0007669"/>
    <property type="project" value="TreeGrafter"/>
</dbReference>
<keyword evidence="7 11" id="KW-0412">Isoleucine biosynthesis</keyword>
<evidence type="ECO:0000256" key="9">
    <source>
        <dbReference type="ARBA" id="ARBA00023239"/>
    </source>
</evidence>
<keyword evidence="10 11" id="KW-0100">Branched-chain amino acid biosynthesis</keyword>
<organism evidence="13 14">
    <name type="scientific">Pseudocohnilembus persalinus</name>
    <name type="common">Ciliate</name>
    <dbReference type="NCBI Taxonomy" id="266149"/>
    <lineage>
        <taxon>Eukaryota</taxon>
        <taxon>Sar</taxon>
        <taxon>Alveolata</taxon>
        <taxon>Ciliophora</taxon>
        <taxon>Intramacronucleata</taxon>
        <taxon>Oligohymenophorea</taxon>
        <taxon>Scuticociliatia</taxon>
        <taxon>Philasterida</taxon>
        <taxon>Pseudocohnilembidae</taxon>
        <taxon>Pseudocohnilembus</taxon>
    </lineage>
</organism>
<evidence type="ECO:0000256" key="8">
    <source>
        <dbReference type="ARBA" id="ARBA00022898"/>
    </source>
</evidence>
<dbReference type="CDD" id="cd01562">
    <property type="entry name" value="Thr-dehyd"/>
    <property type="match status" value="1"/>
</dbReference>
<dbReference type="InterPro" id="IPR011820">
    <property type="entry name" value="IlvA"/>
</dbReference>
<dbReference type="GO" id="GO:0004794">
    <property type="term" value="F:threonine deaminase activity"/>
    <property type="evidence" value="ECO:0007669"/>
    <property type="project" value="UniProtKB-UniRule"/>
</dbReference>
<dbReference type="GO" id="GO:0030170">
    <property type="term" value="F:pyridoxal phosphate binding"/>
    <property type="evidence" value="ECO:0007669"/>
    <property type="project" value="InterPro"/>
</dbReference>
<accession>A0A0V0R646</accession>
<comment type="pathway">
    <text evidence="3 11">Amino-acid biosynthesis; L-isoleucine biosynthesis; 2-oxobutanoate from L-threonine: step 1/1.</text>
</comment>
<dbReference type="AlphaFoldDB" id="A0A0V0R646"/>
<comment type="catalytic activity">
    <reaction evidence="1 11">
        <text>L-threonine = 2-oxobutanoate + NH4(+)</text>
        <dbReference type="Rhea" id="RHEA:22108"/>
        <dbReference type="ChEBI" id="CHEBI:16763"/>
        <dbReference type="ChEBI" id="CHEBI:28938"/>
        <dbReference type="ChEBI" id="CHEBI:57926"/>
        <dbReference type="EC" id="4.3.1.19"/>
    </reaction>
</comment>
<evidence type="ECO:0000256" key="7">
    <source>
        <dbReference type="ARBA" id="ARBA00022624"/>
    </source>
</evidence>
<dbReference type="UniPathway" id="UPA00047">
    <property type="reaction ID" value="UER00054"/>
</dbReference>
<evidence type="ECO:0000313" key="14">
    <source>
        <dbReference type="Proteomes" id="UP000054937"/>
    </source>
</evidence>
<dbReference type="NCBIfam" id="TIGR02079">
    <property type="entry name" value="THD1"/>
    <property type="match status" value="1"/>
</dbReference>
<evidence type="ECO:0000256" key="6">
    <source>
        <dbReference type="ARBA" id="ARBA00022605"/>
    </source>
</evidence>
<dbReference type="InterPro" id="IPR001926">
    <property type="entry name" value="TrpB-like_PALP"/>
</dbReference>
<reference evidence="13 14" key="1">
    <citation type="journal article" date="2015" name="Sci. Rep.">
        <title>Genome of the facultative scuticociliatosis pathogen Pseudocohnilembus persalinus provides insight into its virulence through horizontal gene transfer.</title>
        <authorList>
            <person name="Xiong J."/>
            <person name="Wang G."/>
            <person name="Cheng J."/>
            <person name="Tian M."/>
            <person name="Pan X."/>
            <person name="Warren A."/>
            <person name="Jiang C."/>
            <person name="Yuan D."/>
            <person name="Miao W."/>
        </authorList>
    </citation>
    <scope>NUCLEOTIDE SEQUENCE [LARGE SCALE GENOMIC DNA]</scope>
    <source>
        <strain evidence="13">36N120E</strain>
    </source>
</reference>
<dbReference type="Proteomes" id="UP000054937">
    <property type="component" value="Unassembled WGS sequence"/>
</dbReference>
<dbReference type="OMA" id="HFGVHGV"/>
<dbReference type="FunFam" id="3.40.50.1100:FF:000005">
    <property type="entry name" value="Threonine dehydratase catabolic"/>
    <property type="match status" value="1"/>
</dbReference>
<dbReference type="Pfam" id="PF00585">
    <property type="entry name" value="Thr_dehydrat_C"/>
    <property type="match status" value="1"/>
</dbReference>
<dbReference type="Gene3D" id="3.40.50.1100">
    <property type="match status" value="2"/>
</dbReference>
<gene>
    <name evidence="13" type="ORF">PPERSA_08382</name>
</gene>
<dbReference type="InterPro" id="IPR001721">
    <property type="entry name" value="TD_ACT-like"/>
</dbReference>
<dbReference type="PANTHER" id="PTHR48078">
    <property type="entry name" value="THREONINE DEHYDRATASE, MITOCHONDRIAL-RELATED"/>
    <property type="match status" value="1"/>
</dbReference>
<comment type="cofactor">
    <cofactor evidence="2 11">
        <name>pyridoxal 5'-phosphate</name>
        <dbReference type="ChEBI" id="CHEBI:597326"/>
    </cofactor>
</comment>
<evidence type="ECO:0000256" key="10">
    <source>
        <dbReference type="ARBA" id="ARBA00023304"/>
    </source>
</evidence>
<evidence type="ECO:0000256" key="4">
    <source>
        <dbReference type="ARBA" id="ARBA00010869"/>
    </source>
</evidence>
<dbReference type="EMBL" id="LDAU01000041">
    <property type="protein sequence ID" value="KRX09981.1"/>
    <property type="molecule type" value="Genomic_DNA"/>
</dbReference>
<evidence type="ECO:0000256" key="2">
    <source>
        <dbReference type="ARBA" id="ARBA00001933"/>
    </source>
</evidence>
<dbReference type="InParanoid" id="A0A0V0R646"/>
<comment type="subunit">
    <text evidence="5">Homotetramer.</text>
</comment>
<dbReference type="InterPro" id="IPR000634">
    <property type="entry name" value="Ser/Thr_deHydtase_PyrdxlP-BS"/>
</dbReference>
<protein>
    <recommendedName>
        <fullName evidence="11">Threonine dehydratase</fullName>
        <ecNumber evidence="11">4.3.1.19</ecNumber>
    </recommendedName>
    <alternativeName>
        <fullName evidence="11">Threonine deaminase</fullName>
    </alternativeName>
</protein>
<evidence type="ECO:0000256" key="3">
    <source>
        <dbReference type="ARBA" id="ARBA00004810"/>
    </source>
</evidence>
<dbReference type="OrthoDB" id="4418812at2759"/>
<dbReference type="PROSITE" id="PS51672">
    <property type="entry name" value="ACT_LIKE"/>
    <property type="match status" value="1"/>
</dbReference>
<evidence type="ECO:0000313" key="13">
    <source>
        <dbReference type="EMBL" id="KRX09981.1"/>
    </source>
</evidence>
<dbReference type="PANTHER" id="PTHR48078:SF11">
    <property type="entry name" value="THREONINE DEHYDRATASE, MITOCHONDRIAL"/>
    <property type="match status" value="1"/>
</dbReference>
<evidence type="ECO:0000259" key="12">
    <source>
        <dbReference type="PROSITE" id="PS51672"/>
    </source>
</evidence>
<dbReference type="SUPFAM" id="SSF53686">
    <property type="entry name" value="Tryptophan synthase beta subunit-like PLP-dependent enzymes"/>
    <property type="match status" value="1"/>
</dbReference>
<keyword evidence="9 11" id="KW-0456">Lyase</keyword>
<evidence type="ECO:0000256" key="11">
    <source>
        <dbReference type="RuleBase" id="RU362012"/>
    </source>
</evidence>
<dbReference type="InterPro" id="IPR036052">
    <property type="entry name" value="TrpB-like_PALP_sf"/>
</dbReference>
<evidence type="ECO:0000256" key="5">
    <source>
        <dbReference type="ARBA" id="ARBA00011881"/>
    </source>
</evidence>
<dbReference type="Pfam" id="PF00291">
    <property type="entry name" value="PALP"/>
    <property type="match status" value="1"/>
</dbReference>
<dbReference type="GO" id="GO:0003941">
    <property type="term" value="F:L-serine ammonia-lyase activity"/>
    <property type="evidence" value="ECO:0007669"/>
    <property type="project" value="TreeGrafter"/>
</dbReference>
<dbReference type="InterPro" id="IPR045865">
    <property type="entry name" value="ACT-like_dom_sf"/>
</dbReference>
<dbReference type="PROSITE" id="PS00165">
    <property type="entry name" value="DEHYDRATASE_SER_THR"/>
    <property type="match status" value="1"/>
</dbReference>
<dbReference type="SUPFAM" id="SSF55021">
    <property type="entry name" value="ACT-like"/>
    <property type="match status" value="1"/>
</dbReference>
<dbReference type="NCBIfam" id="NF006390">
    <property type="entry name" value="PRK08639.1"/>
    <property type="match status" value="1"/>
</dbReference>